<keyword evidence="8" id="KW-1185">Reference proteome</keyword>
<comment type="similarity">
    <text evidence="1">Belongs to the carnosine N-methyltransferase family.</text>
</comment>
<gene>
    <name evidence="7" type="ORF">AAFC00_003062</name>
</gene>
<sequence length="444" mass="49059">MAEESNAQQVHVTAPAIDSAAEERAGEECQEIDPLSDPEERRVLYAALDSFRQYRHAAHYNITHLRRQSFYSLPSSHMALLSSPPFSLPKTFDAVDDAIDANADLADQILEVALSTYGIAETDTSWHGTATPSDMDKVRSTIRQIYRDWSVEASDERSACFDPIINALNKLTAPVLSPSQRGRVNVLVPGAGLGRLVFELNRAGYAVEGNEISYHQLFVSNWILNHQTASSPKHSLFPWALSFSNHTSRAHQLRRVQIPDLAPGPALARASDALHCETHAFERMSMSSGDFCVLYKQPENRATFDAVATCFFIDTAPNLIAYIETVLHALRAGGVWINLGPLLWHFDGGGNNKSQQQQSQGSSSSSSGREMKNRQRAAEVSNQGIGEAGSFELADDEVLPLLEHFGFEILEHDASGAIESGYIQDPTSMLQNIYRPSFWVARKK</sequence>
<feature type="compositionally biased region" description="Low complexity" evidence="6">
    <location>
        <begin position="352"/>
        <end position="368"/>
    </location>
</feature>
<dbReference type="Proteomes" id="UP001562354">
    <property type="component" value="Unassembled WGS sequence"/>
</dbReference>
<evidence type="ECO:0000256" key="6">
    <source>
        <dbReference type="SAM" id="MobiDB-lite"/>
    </source>
</evidence>
<proteinExistence type="inferred from homology"/>
<dbReference type="EC" id="2.1.1.22" evidence="2"/>
<dbReference type="SMART" id="SM01296">
    <property type="entry name" value="N2227"/>
    <property type="match status" value="1"/>
</dbReference>
<keyword evidence="5" id="KW-0949">S-adenosyl-L-methionine</keyword>
<dbReference type="Gene3D" id="3.40.50.150">
    <property type="entry name" value="Vaccinia Virus protein VP39"/>
    <property type="match status" value="1"/>
</dbReference>
<dbReference type="Pfam" id="PF07942">
    <property type="entry name" value="CARME"/>
    <property type="match status" value="1"/>
</dbReference>
<dbReference type="EMBL" id="JBFMKM010000012">
    <property type="protein sequence ID" value="KAL1302702.1"/>
    <property type="molecule type" value="Genomic_DNA"/>
</dbReference>
<dbReference type="SUPFAM" id="SSF53335">
    <property type="entry name" value="S-adenosyl-L-methionine-dependent methyltransferases"/>
    <property type="match status" value="1"/>
</dbReference>
<dbReference type="InterPro" id="IPR029063">
    <property type="entry name" value="SAM-dependent_MTases_sf"/>
</dbReference>
<comment type="caution">
    <text evidence="7">The sequence shown here is derived from an EMBL/GenBank/DDBJ whole genome shotgun (WGS) entry which is preliminary data.</text>
</comment>
<feature type="region of interest" description="Disordered" evidence="6">
    <location>
        <begin position="350"/>
        <end position="379"/>
    </location>
</feature>
<reference evidence="7 8" key="1">
    <citation type="submission" date="2024-07" db="EMBL/GenBank/DDBJ databases">
        <title>Draft sequence of the Neodothiora populina.</title>
        <authorList>
            <person name="Drown D.D."/>
            <person name="Schuette U.S."/>
            <person name="Buechlein A.B."/>
            <person name="Rusch D.R."/>
            <person name="Winton L.W."/>
            <person name="Adams G.A."/>
        </authorList>
    </citation>
    <scope>NUCLEOTIDE SEQUENCE [LARGE SCALE GENOMIC DNA]</scope>
    <source>
        <strain evidence="7 8">CPC 39397</strain>
    </source>
</reference>
<dbReference type="GeneID" id="95976764"/>
<dbReference type="PANTHER" id="PTHR12303:SF6">
    <property type="entry name" value="CARNOSINE N-METHYLTRANSFERASE"/>
    <property type="match status" value="1"/>
</dbReference>
<evidence type="ECO:0000313" key="7">
    <source>
        <dbReference type="EMBL" id="KAL1302702.1"/>
    </source>
</evidence>
<dbReference type="InterPro" id="IPR012901">
    <property type="entry name" value="CARME"/>
</dbReference>
<accession>A0ABR3P966</accession>
<name>A0ABR3P966_9PEZI</name>
<evidence type="ECO:0000256" key="4">
    <source>
        <dbReference type="ARBA" id="ARBA00022679"/>
    </source>
</evidence>
<organism evidence="7 8">
    <name type="scientific">Neodothiora populina</name>
    <dbReference type="NCBI Taxonomy" id="2781224"/>
    <lineage>
        <taxon>Eukaryota</taxon>
        <taxon>Fungi</taxon>
        <taxon>Dikarya</taxon>
        <taxon>Ascomycota</taxon>
        <taxon>Pezizomycotina</taxon>
        <taxon>Dothideomycetes</taxon>
        <taxon>Dothideomycetidae</taxon>
        <taxon>Dothideales</taxon>
        <taxon>Dothioraceae</taxon>
        <taxon>Neodothiora</taxon>
    </lineage>
</organism>
<dbReference type="RefSeq" id="XP_069198978.1">
    <property type="nucleotide sequence ID" value="XM_069342477.1"/>
</dbReference>
<protein>
    <recommendedName>
        <fullName evidence="2">carnosine N-methyltransferase</fullName>
        <ecNumber evidence="2">2.1.1.22</ecNumber>
    </recommendedName>
</protein>
<evidence type="ECO:0000256" key="3">
    <source>
        <dbReference type="ARBA" id="ARBA00022603"/>
    </source>
</evidence>
<evidence type="ECO:0000256" key="1">
    <source>
        <dbReference type="ARBA" id="ARBA00010086"/>
    </source>
</evidence>
<evidence type="ECO:0000256" key="2">
    <source>
        <dbReference type="ARBA" id="ARBA00012003"/>
    </source>
</evidence>
<evidence type="ECO:0000313" key="8">
    <source>
        <dbReference type="Proteomes" id="UP001562354"/>
    </source>
</evidence>
<feature type="region of interest" description="Disordered" evidence="6">
    <location>
        <begin position="1"/>
        <end position="36"/>
    </location>
</feature>
<evidence type="ECO:0000256" key="5">
    <source>
        <dbReference type="ARBA" id="ARBA00022691"/>
    </source>
</evidence>
<keyword evidence="3" id="KW-0489">Methyltransferase</keyword>
<dbReference type="PANTHER" id="PTHR12303">
    <property type="entry name" value="CARNOSINE N-METHYLTRANSFERASE"/>
    <property type="match status" value="1"/>
</dbReference>
<keyword evidence="4" id="KW-0808">Transferase</keyword>
<feature type="compositionally biased region" description="Polar residues" evidence="6">
    <location>
        <begin position="1"/>
        <end position="11"/>
    </location>
</feature>